<proteinExistence type="predicted"/>
<dbReference type="OrthoDB" id="1653848at2"/>
<dbReference type="Pfam" id="PF11023">
    <property type="entry name" value="DUF2614"/>
    <property type="match status" value="1"/>
</dbReference>
<dbReference type="InterPro" id="IPR020912">
    <property type="entry name" value="UPF0295"/>
</dbReference>
<feature type="transmembrane region" description="Helical" evidence="5">
    <location>
        <begin position="37"/>
        <end position="56"/>
    </location>
</feature>
<dbReference type="Proteomes" id="UP000198534">
    <property type="component" value="Unassembled WGS sequence"/>
</dbReference>
<dbReference type="RefSeq" id="WP_091743081.1">
    <property type="nucleotide sequence ID" value="NZ_FNNQ01000038.1"/>
</dbReference>
<gene>
    <name evidence="6" type="ORF">SAMN05444487_1383</name>
</gene>
<name>A0A1H3D2T6_9BACL</name>
<dbReference type="NCBIfam" id="NF002796">
    <property type="entry name" value="PRK02935.1"/>
    <property type="match status" value="1"/>
</dbReference>
<dbReference type="AlphaFoldDB" id="A0A1H3D2T6"/>
<dbReference type="EMBL" id="FNNQ01000038">
    <property type="protein sequence ID" value="SDX60783.1"/>
    <property type="molecule type" value="Genomic_DNA"/>
</dbReference>
<keyword evidence="7" id="KW-1185">Reference proteome</keyword>
<evidence type="ECO:0000256" key="2">
    <source>
        <dbReference type="ARBA" id="ARBA00022692"/>
    </source>
</evidence>
<keyword evidence="3 5" id="KW-1133">Transmembrane helix</keyword>
<evidence type="ECO:0000313" key="6">
    <source>
        <dbReference type="EMBL" id="SDX60783.1"/>
    </source>
</evidence>
<evidence type="ECO:0000256" key="1">
    <source>
        <dbReference type="ARBA" id="ARBA00022475"/>
    </source>
</evidence>
<reference evidence="6 7" key="1">
    <citation type="submission" date="2016-10" db="EMBL/GenBank/DDBJ databases">
        <authorList>
            <person name="de Groot N.N."/>
        </authorList>
    </citation>
    <scope>NUCLEOTIDE SEQUENCE [LARGE SCALE GENOMIC DNA]</scope>
    <source>
        <strain evidence="6 7">DSM 45610</strain>
    </source>
</reference>
<keyword evidence="2 5" id="KW-0812">Transmembrane</keyword>
<organism evidence="6 7">
    <name type="scientific">Marininema mesophilum</name>
    <dbReference type="NCBI Taxonomy" id="1048340"/>
    <lineage>
        <taxon>Bacteria</taxon>
        <taxon>Bacillati</taxon>
        <taxon>Bacillota</taxon>
        <taxon>Bacilli</taxon>
        <taxon>Bacillales</taxon>
        <taxon>Thermoactinomycetaceae</taxon>
        <taxon>Marininema</taxon>
    </lineage>
</organism>
<keyword evidence="1" id="KW-1003">Cell membrane</keyword>
<evidence type="ECO:0000256" key="4">
    <source>
        <dbReference type="ARBA" id="ARBA00023136"/>
    </source>
</evidence>
<accession>A0A1H3D2T6</accession>
<keyword evidence="4 5" id="KW-0472">Membrane</keyword>
<sequence>MLFASKINKFRTVALLLIFIGIGIMYLGFLWREAMVVFLILGMLGIFASVAIYFWVGLLSTQAAKVHCPKCGRITKVLGKMDECMYCKATLSLDPTHATKSEQSPKK</sequence>
<evidence type="ECO:0000256" key="3">
    <source>
        <dbReference type="ARBA" id="ARBA00022989"/>
    </source>
</evidence>
<feature type="transmembrane region" description="Helical" evidence="5">
    <location>
        <begin position="12"/>
        <end position="31"/>
    </location>
</feature>
<dbReference type="STRING" id="1048340.SAMN05444487_1383"/>
<protein>
    <submittedName>
        <fullName evidence="6">Zinc-ribbon containing domain-containing protein</fullName>
    </submittedName>
</protein>
<evidence type="ECO:0000256" key="5">
    <source>
        <dbReference type="SAM" id="Phobius"/>
    </source>
</evidence>
<evidence type="ECO:0000313" key="7">
    <source>
        <dbReference type="Proteomes" id="UP000198534"/>
    </source>
</evidence>